<feature type="region of interest" description="Disordered" evidence="1">
    <location>
        <begin position="43"/>
        <end position="67"/>
    </location>
</feature>
<keyword evidence="2" id="KW-0732">Signal</keyword>
<dbReference type="InParanoid" id="A0A066V3B4"/>
<gene>
    <name evidence="3" type="ORF">K437DRAFT_271409</name>
</gene>
<organism evidence="3 4">
    <name type="scientific">Tilletiaria anomala (strain ATCC 24038 / CBS 436.72 / UBC 951)</name>
    <dbReference type="NCBI Taxonomy" id="1037660"/>
    <lineage>
        <taxon>Eukaryota</taxon>
        <taxon>Fungi</taxon>
        <taxon>Dikarya</taxon>
        <taxon>Basidiomycota</taxon>
        <taxon>Ustilaginomycotina</taxon>
        <taxon>Exobasidiomycetes</taxon>
        <taxon>Georgefischeriales</taxon>
        <taxon>Tilletiariaceae</taxon>
        <taxon>Tilletiaria</taxon>
    </lineage>
</organism>
<reference evidence="3 4" key="1">
    <citation type="submission" date="2014-05" db="EMBL/GenBank/DDBJ databases">
        <title>Draft genome sequence of a rare smut relative, Tilletiaria anomala UBC 951.</title>
        <authorList>
            <consortium name="DOE Joint Genome Institute"/>
            <person name="Toome M."/>
            <person name="Kuo A."/>
            <person name="Henrissat B."/>
            <person name="Lipzen A."/>
            <person name="Tritt A."/>
            <person name="Yoshinaga Y."/>
            <person name="Zane M."/>
            <person name="Barry K."/>
            <person name="Grigoriev I.V."/>
            <person name="Spatafora J.W."/>
            <person name="Aimea M.C."/>
        </authorList>
    </citation>
    <scope>NUCLEOTIDE SEQUENCE [LARGE SCALE GENOMIC DNA]</scope>
    <source>
        <strain evidence="3 4">UBC 951</strain>
    </source>
</reference>
<evidence type="ECO:0000313" key="3">
    <source>
        <dbReference type="EMBL" id="KDN34733.1"/>
    </source>
</evidence>
<feature type="chain" id="PRO_5001632692" evidence="2">
    <location>
        <begin position="23"/>
        <end position="67"/>
    </location>
</feature>
<protein>
    <submittedName>
        <fullName evidence="3">Uncharacterized protein</fullName>
    </submittedName>
</protein>
<feature type="non-terminal residue" evidence="3">
    <location>
        <position position="67"/>
    </location>
</feature>
<proteinExistence type="predicted"/>
<dbReference type="AlphaFoldDB" id="A0A066V3B4"/>
<comment type="caution">
    <text evidence="3">The sequence shown here is derived from an EMBL/GenBank/DDBJ whole genome shotgun (WGS) entry which is preliminary data.</text>
</comment>
<keyword evidence="4" id="KW-1185">Reference proteome</keyword>
<evidence type="ECO:0000256" key="2">
    <source>
        <dbReference type="SAM" id="SignalP"/>
    </source>
</evidence>
<dbReference type="EMBL" id="JMSN01000274">
    <property type="protein sequence ID" value="KDN34733.1"/>
    <property type="molecule type" value="Genomic_DNA"/>
</dbReference>
<dbReference type="HOGENOM" id="CLU_2838361_0_0_1"/>
<sequence length="67" mass="6718">MYTKSIAVSALLAVTSLSAVGATPAPSAGGKLQRRCVLAGCSTTSKNTSNQSSTVNTSNNNNVSNQS</sequence>
<dbReference type="GeneID" id="25266267"/>
<feature type="signal peptide" evidence="2">
    <location>
        <begin position="1"/>
        <end position="22"/>
    </location>
</feature>
<evidence type="ECO:0000256" key="1">
    <source>
        <dbReference type="SAM" id="MobiDB-lite"/>
    </source>
</evidence>
<name>A0A066V3B4_TILAU</name>
<accession>A0A066V3B4</accession>
<dbReference type="Proteomes" id="UP000027361">
    <property type="component" value="Unassembled WGS sequence"/>
</dbReference>
<evidence type="ECO:0000313" key="4">
    <source>
        <dbReference type="Proteomes" id="UP000027361"/>
    </source>
</evidence>
<dbReference type="RefSeq" id="XP_013239699.1">
    <property type="nucleotide sequence ID" value="XM_013384245.1"/>
</dbReference>